<evidence type="ECO:0000313" key="3">
    <source>
        <dbReference type="Proteomes" id="UP000015104"/>
    </source>
</evidence>
<dbReference type="STRING" id="32264.T1K048"/>
<reference evidence="3" key="1">
    <citation type="submission" date="2011-08" db="EMBL/GenBank/DDBJ databases">
        <authorList>
            <person name="Rombauts S."/>
        </authorList>
    </citation>
    <scope>NUCLEOTIDE SEQUENCE</scope>
    <source>
        <strain evidence="3">London</strain>
    </source>
</reference>
<dbReference type="EMBL" id="CAEY01001132">
    <property type="status" value="NOT_ANNOTATED_CDS"/>
    <property type="molecule type" value="Genomic_DNA"/>
</dbReference>
<organism evidence="2 3">
    <name type="scientific">Tetranychus urticae</name>
    <name type="common">Two-spotted spider mite</name>
    <dbReference type="NCBI Taxonomy" id="32264"/>
    <lineage>
        <taxon>Eukaryota</taxon>
        <taxon>Metazoa</taxon>
        <taxon>Ecdysozoa</taxon>
        <taxon>Arthropoda</taxon>
        <taxon>Chelicerata</taxon>
        <taxon>Arachnida</taxon>
        <taxon>Acari</taxon>
        <taxon>Acariformes</taxon>
        <taxon>Trombidiformes</taxon>
        <taxon>Prostigmata</taxon>
        <taxon>Eleutherengona</taxon>
        <taxon>Raphignathae</taxon>
        <taxon>Tetranychoidea</taxon>
        <taxon>Tetranychidae</taxon>
        <taxon>Tetranychus</taxon>
    </lineage>
</organism>
<feature type="region of interest" description="Disordered" evidence="1">
    <location>
        <begin position="533"/>
        <end position="563"/>
    </location>
</feature>
<feature type="compositionally biased region" description="Low complexity" evidence="1">
    <location>
        <begin position="67"/>
        <end position="89"/>
    </location>
</feature>
<evidence type="ECO:0000313" key="2">
    <source>
        <dbReference type="EnsemblMetazoa" id="tetur03g06430.1"/>
    </source>
</evidence>
<feature type="compositionally biased region" description="Basic residues" evidence="1">
    <location>
        <begin position="118"/>
        <end position="130"/>
    </location>
</feature>
<evidence type="ECO:0000256" key="1">
    <source>
        <dbReference type="SAM" id="MobiDB-lite"/>
    </source>
</evidence>
<feature type="compositionally biased region" description="Basic and acidic residues" evidence="1">
    <location>
        <begin position="131"/>
        <end position="148"/>
    </location>
</feature>
<dbReference type="PROSITE" id="PS51257">
    <property type="entry name" value="PROKAR_LIPOPROTEIN"/>
    <property type="match status" value="1"/>
</dbReference>
<name>T1K048_TETUR</name>
<dbReference type="AlphaFoldDB" id="T1K048"/>
<feature type="compositionally biased region" description="Low complexity" evidence="1">
    <location>
        <begin position="159"/>
        <end position="168"/>
    </location>
</feature>
<feature type="region of interest" description="Disordered" evidence="1">
    <location>
        <begin position="118"/>
        <end position="234"/>
    </location>
</feature>
<dbReference type="EnsemblMetazoa" id="tetur03g06430.1">
    <property type="protein sequence ID" value="tetur03g06430.1"/>
    <property type="gene ID" value="tetur03g06430"/>
</dbReference>
<feature type="compositionally biased region" description="Low complexity" evidence="1">
    <location>
        <begin position="546"/>
        <end position="558"/>
    </location>
</feature>
<feature type="compositionally biased region" description="Polar residues" evidence="1">
    <location>
        <begin position="169"/>
        <end position="179"/>
    </location>
</feature>
<feature type="region of interest" description="Disordered" evidence="1">
    <location>
        <begin position="1"/>
        <end position="38"/>
    </location>
</feature>
<keyword evidence="3" id="KW-1185">Reference proteome</keyword>
<reference evidence="2" key="2">
    <citation type="submission" date="2015-06" db="UniProtKB">
        <authorList>
            <consortium name="EnsemblMetazoa"/>
        </authorList>
    </citation>
    <scope>IDENTIFICATION</scope>
</reference>
<accession>T1K048</accession>
<feature type="region of interest" description="Disordered" evidence="1">
    <location>
        <begin position="52"/>
        <end position="97"/>
    </location>
</feature>
<feature type="compositionally biased region" description="Low complexity" evidence="1">
    <location>
        <begin position="184"/>
        <end position="213"/>
    </location>
</feature>
<feature type="compositionally biased region" description="Low complexity" evidence="1">
    <location>
        <begin position="1"/>
        <end position="35"/>
    </location>
</feature>
<proteinExistence type="predicted"/>
<feature type="compositionally biased region" description="Polar residues" evidence="1">
    <location>
        <begin position="214"/>
        <end position="223"/>
    </location>
</feature>
<sequence>MSDRGNTATATAGNASAAVAASSCSSNPPSSAAIPQTKNHSNLLVIDLTNSDEEDNQRTGGGGSIAVGGSAPVTNTNSNCTVNNNSRSNMSTSDPQHGALYLPQHSQHPLQLYNHHQPHSHHFHHHLHHNPGREVVERSKKCTRRDKINTNCVHSPGDTNSNNNSTNSQINGTLSSNHVNHYPNHNQSLNSGNSGSSSSSSSSTSSNHDNNCSQSMPGHSSVGSPLPVPLNIDQPQVMTSTNPYYNPNCRYGYLHPSDPANTNRNICPELSNNGEACSSYSNCFVASSSNGVNPAPVTGPCPHNHGYCPVGSPHTMPTYQGQPSDLSRLFGPNLAAPLPSPRPRQDPSIYYPYYSGQPPPHHSHNYATYQLPPGMHPNHQRILLSHQRIGENHRRSYLRHAVMQRRLLESRNQVYQRFVENASNINAANHGAHNMHGALATNTNSHVNLYDCPNNDNSFSWNLGVTPQFIDQNQASAAMTSIALHTLPGPPTIPSISLPVPMNPILASNSDGTLVSSTGDSCNRFDISSLTLPSTRVPNLNPAARPNSNSPQVPNNPNEMGELNENVQNDIVNTPTDAPHSHIHHHVHQHHYHHSHPTNRVHFGNPHLQITISPQMIVAPRQDVIFSEIAPSFSPPFHHPYQSPYITGYMRSIQQHRHTATVNRGASQAVIEPPKSRIPSKNVLYVYVSLKTPKMSGVYHACTYSMLNVLTNG</sequence>
<dbReference type="Proteomes" id="UP000015104">
    <property type="component" value="Unassembled WGS sequence"/>
</dbReference>
<protein>
    <submittedName>
        <fullName evidence="2">Uncharacterized protein</fullName>
    </submittedName>
</protein>
<dbReference type="HOGENOM" id="CLU_387497_0_0_1"/>